<dbReference type="PROSITE" id="PS51257">
    <property type="entry name" value="PROKAR_LIPOPROTEIN"/>
    <property type="match status" value="1"/>
</dbReference>
<dbReference type="STRING" id="137658.SAMN05216186_1197"/>
<dbReference type="GO" id="GO:0017004">
    <property type="term" value="P:cytochrome complex assembly"/>
    <property type="evidence" value="ECO:0007669"/>
    <property type="project" value="InterPro"/>
</dbReference>
<reference evidence="3 4" key="1">
    <citation type="submission" date="2016-10" db="EMBL/GenBank/DDBJ databases">
        <authorList>
            <person name="de Groot N.N."/>
        </authorList>
    </citation>
    <scope>NUCLEOTIDE SEQUENCE [LARGE SCALE GENOMIC DNA]</scope>
    <source>
        <strain evidence="3 4">JCM 21544</strain>
    </source>
</reference>
<dbReference type="PANTHER" id="PTHR38034">
    <property type="entry name" value="INNER MEMBRANE PROTEIN YPJD"/>
    <property type="match status" value="1"/>
</dbReference>
<dbReference type="GO" id="GO:0020037">
    <property type="term" value="F:heme binding"/>
    <property type="evidence" value="ECO:0007669"/>
    <property type="project" value="InterPro"/>
</dbReference>
<feature type="transmembrane region" description="Helical" evidence="1">
    <location>
        <begin position="79"/>
        <end position="99"/>
    </location>
</feature>
<feature type="transmembrane region" description="Helical" evidence="1">
    <location>
        <begin position="189"/>
        <end position="213"/>
    </location>
</feature>
<proteinExistence type="predicted"/>
<gene>
    <name evidence="3" type="ORF">SAMN05216186_1197</name>
</gene>
<evidence type="ECO:0000256" key="1">
    <source>
        <dbReference type="SAM" id="Phobius"/>
    </source>
</evidence>
<evidence type="ECO:0000313" key="4">
    <source>
        <dbReference type="Proteomes" id="UP000198706"/>
    </source>
</evidence>
<keyword evidence="1" id="KW-1133">Transmembrane helix</keyword>
<feature type="transmembrane region" description="Helical" evidence="1">
    <location>
        <begin position="49"/>
        <end position="67"/>
    </location>
</feature>
<accession>A0A1G9JBT3</accession>
<dbReference type="Proteomes" id="UP000198706">
    <property type="component" value="Unassembled WGS sequence"/>
</dbReference>
<evidence type="ECO:0000259" key="2">
    <source>
        <dbReference type="Pfam" id="PF01578"/>
    </source>
</evidence>
<feature type="transmembrane region" description="Helical" evidence="1">
    <location>
        <begin position="106"/>
        <end position="126"/>
    </location>
</feature>
<feature type="transmembrane region" description="Helical" evidence="1">
    <location>
        <begin position="18"/>
        <end position="37"/>
    </location>
</feature>
<dbReference type="Pfam" id="PF01578">
    <property type="entry name" value="Cytochrom_C_asm"/>
    <property type="match status" value="1"/>
</dbReference>
<keyword evidence="1" id="KW-0812">Transmembrane</keyword>
<dbReference type="PANTHER" id="PTHR38034:SF1">
    <property type="entry name" value="INNER MEMBRANE PROTEIN YPJD"/>
    <property type="match status" value="1"/>
</dbReference>
<dbReference type="EMBL" id="FNFD01000019">
    <property type="protein sequence ID" value="SDL34878.1"/>
    <property type="molecule type" value="Genomic_DNA"/>
</dbReference>
<protein>
    <submittedName>
        <fullName evidence="3">ABC-type uncharacterized transport system, permease component</fullName>
    </submittedName>
</protein>
<dbReference type="InterPro" id="IPR002541">
    <property type="entry name" value="Cyt_c_assembly"/>
</dbReference>
<feature type="transmembrane region" description="Helical" evidence="1">
    <location>
        <begin position="225"/>
        <end position="241"/>
    </location>
</feature>
<dbReference type="AlphaFoldDB" id="A0A1G9JBT3"/>
<feature type="transmembrane region" description="Helical" evidence="1">
    <location>
        <begin position="138"/>
        <end position="164"/>
    </location>
</feature>
<name>A0A1G9JBT3_9PSED</name>
<organism evidence="3 4">
    <name type="scientific">Pseudomonas indica</name>
    <dbReference type="NCBI Taxonomy" id="137658"/>
    <lineage>
        <taxon>Bacteria</taxon>
        <taxon>Pseudomonadati</taxon>
        <taxon>Pseudomonadota</taxon>
        <taxon>Gammaproteobacteria</taxon>
        <taxon>Pseudomonadales</taxon>
        <taxon>Pseudomonadaceae</taxon>
        <taxon>Pseudomonas</taxon>
    </lineage>
</organism>
<keyword evidence="4" id="KW-1185">Reference proteome</keyword>
<dbReference type="InterPro" id="IPR052372">
    <property type="entry name" value="YpjD/HemX"/>
</dbReference>
<feature type="transmembrane region" description="Helical" evidence="1">
    <location>
        <begin position="253"/>
        <end position="270"/>
    </location>
</feature>
<keyword evidence="1" id="KW-0472">Membrane</keyword>
<dbReference type="GO" id="GO:0005886">
    <property type="term" value="C:plasma membrane"/>
    <property type="evidence" value="ECO:0007669"/>
    <property type="project" value="TreeGrafter"/>
</dbReference>
<sequence>MPHSRPFGLVLYGFMHPLLPSLAAACLYAGATAYQGLRLARREVPDRRLLALLAILALLAHAVGLYNQLLTPNGLNLDFFNAASLIAAAVIALTLLACARIPVENLLLLLLPLGALTALLAQFMPSGTIQPINEEPGILAHILLSILAYGMLTIAMFQSLLLLLQDHQLKHKHPSGLIRNFPPLQTMESLLFGFLWAGWGLLSLSLLSGWLFLEDLFAQHLAHKTLLACVAWLVFGVLLWGRHQLGWRGHKAIRWTLAGFCLLMLAYFGSKLVREFILHI</sequence>
<evidence type="ECO:0000313" key="3">
    <source>
        <dbReference type="EMBL" id="SDL34878.1"/>
    </source>
</evidence>
<feature type="domain" description="Cytochrome c assembly protein" evidence="2">
    <location>
        <begin position="50"/>
        <end position="277"/>
    </location>
</feature>